<keyword evidence="3 7" id="KW-0812">Transmembrane</keyword>
<dbReference type="Proteomes" id="UP001470230">
    <property type="component" value="Unassembled WGS sequence"/>
</dbReference>
<feature type="transmembrane region" description="Helical" evidence="7">
    <location>
        <begin position="405"/>
        <end position="426"/>
    </location>
</feature>
<evidence type="ECO:0000256" key="7">
    <source>
        <dbReference type="SAM" id="Phobius"/>
    </source>
</evidence>
<dbReference type="InterPro" id="IPR004240">
    <property type="entry name" value="EMP70"/>
</dbReference>
<keyword evidence="9" id="KW-1185">Reference proteome</keyword>
<feature type="transmembrane region" description="Helical" evidence="7">
    <location>
        <begin position="336"/>
        <end position="354"/>
    </location>
</feature>
<name>A0ABR2L8X3_9EUKA</name>
<keyword evidence="6 7" id="KW-0472">Membrane</keyword>
<comment type="caution">
    <text evidence="8">The sequence shown here is derived from an EMBL/GenBank/DDBJ whole genome shotgun (WGS) entry which is preliminary data.</text>
</comment>
<feature type="transmembrane region" description="Helical" evidence="7">
    <location>
        <begin position="253"/>
        <end position="276"/>
    </location>
</feature>
<evidence type="ECO:0000313" key="8">
    <source>
        <dbReference type="EMBL" id="KAK8899804.1"/>
    </source>
</evidence>
<feature type="transmembrane region" description="Helical" evidence="7">
    <location>
        <begin position="446"/>
        <end position="470"/>
    </location>
</feature>
<evidence type="ECO:0000313" key="9">
    <source>
        <dbReference type="Proteomes" id="UP001470230"/>
    </source>
</evidence>
<evidence type="ECO:0000256" key="5">
    <source>
        <dbReference type="ARBA" id="ARBA00022989"/>
    </source>
</evidence>
<dbReference type="Pfam" id="PF02990">
    <property type="entry name" value="EMP70"/>
    <property type="match status" value="1"/>
</dbReference>
<feature type="transmembrane region" description="Helical" evidence="7">
    <location>
        <begin position="146"/>
        <end position="165"/>
    </location>
</feature>
<evidence type="ECO:0000256" key="4">
    <source>
        <dbReference type="ARBA" id="ARBA00022729"/>
    </source>
</evidence>
<protein>
    <submittedName>
        <fullName evidence="8">Uncharacterized protein</fullName>
    </submittedName>
</protein>
<keyword evidence="5 7" id="KW-1133">Transmembrane helix</keyword>
<dbReference type="EMBL" id="JAPFFF010000001">
    <property type="protein sequence ID" value="KAK8899804.1"/>
    <property type="molecule type" value="Genomic_DNA"/>
</dbReference>
<comment type="similarity">
    <text evidence="2">Belongs to the nonaspanin (TM9SF) (TC 9.A.2) family.</text>
</comment>
<keyword evidence="4" id="KW-0732">Signal</keyword>
<feature type="transmembrane region" description="Helical" evidence="7">
    <location>
        <begin position="288"/>
        <end position="315"/>
    </location>
</feature>
<feature type="transmembrane region" description="Helical" evidence="7">
    <location>
        <begin position="186"/>
        <end position="212"/>
    </location>
</feature>
<sequence>MKNPLETYPFSFLPLCISDSVPGFLSTQSHKCKKAIVDVPSNHFLPPQTWCTTELNPESRLFLNFLLTKHYQLVFSDDNYLVFSYLGPSEWLVYTHFNFVFLKTLEDFSLAKVVSSNPINISEQFLGFTYETSFISTPRLPTEHSVFNGFVIGAFCVVIIILLGIHIPVSGKQSYVVLARSPNHSFSIVILCGSGAGLIAFLISYQIVSIFIPLHPFSKMSLIIPQLVSAFVTSVVTSILCGVWKLRDVASALYFAPILFPSILVILIFTVQWISVSVNSCTTIPLNYIFYFIVTVVFIMIPTNLVGSLITAVLFKPKHHFSKKVKVSAFHLTKSRRNFLTISNSLLFCLWFPLFQIFDDKLQTLNFYTGKHTFSMIMFPITAVLASFAAGVASNGIKLESDGDWALFSFMSSAGSSFVIWLVSFIRSCIIKGQKSTVQITLYPTVLALVCIAHALMTGSISVMTSQLMITLTGIPIKRT</sequence>
<comment type="subcellular location">
    <subcellularLocation>
        <location evidence="1">Membrane</location>
        <topology evidence="1">Multi-pass membrane protein</topology>
    </subcellularLocation>
</comment>
<evidence type="ECO:0000256" key="6">
    <source>
        <dbReference type="ARBA" id="ARBA00023136"/>
    </source>
</evidence>
<organism evidence="8 9">
    <name type="scientific">Tritrichomonas musculus</name>
    <dbReference type="NCBI Taxonomy" id="1915356"/>
    <lineage>
        <taxon>Eukaryota</taxon>
        <taxon>Metamonada</taxon>
        <taxon>Parabasalia</taxon>
        <taxon>Tritrichomonadida</taxon>
        <taxon>Tritrichomonadidae</taxon>
        <taxon>Tritrichomonas</taxon>
    </lineage>
</organism>
<evidence type="ECO:0000256" key="3">
    <source>
        <dbReference type="ARBA" id="ARBA00022692"/>
    </source>
</evidence>
<feature type="transmembrane region" description="Helical" evidence="7">
    <location>
        <begin position="224"/>
        <end position="246"/>
    </location>
</feature>
<reference evidence="8 9" key="1">
    <citation type="submission" date="2024-04" db="EMBL/GenBank/DDBJ databases">
        <title>Tritrichomonas musculus Genome.</title>
        <authorList>
            <person name="Alves-Ferreira E."/>
            <person name="Grigg M."/>
            <person name="Lorenzi H."/>
            <person name="Galac M."/>
        </authorList>
    </citation>
    <scope>NUCLEOTIDE SEQUENCE [LARGE SCALE GENOMIC DNA]</scope>
    <source>
        <strain evidence="8 9">EAF2021</strain>
    </source>
</reference>
<gene>
    <name evidence="8" type="ORF">M9Y10_002126</name>
</gene>
<accession>A0ABR2L8X3</accession>
<evidence type="ECO:0000256" key="2">
    <source>
        <dbReference type="ARBA" id="ARBA00005227"/>
    </source>
</evidence>
<evidence type="ECO:0000256" key="1">
    <source>
        <dbReference type="ARBA" id="ARBA00004141"/>
    </source>
</evidence>
<proteinExistence type="inferred from homology"/>
<feature type="transmembrane region" description="Helical" evidence="7">
    <location>
        <begin position="374"/>
        <end position="393"/>
    </location>
</feature>